<dbReference type="SUPFAM" id="SSF52833">
    <property type="entry name" value="Thioredoxin-like"/>
    <property type="match status" value="1"/>
</dbReference>
<evidence type="ECO:0000313" key="3">
    <source>
        <dbReference type="Proteomes" id="UP001597557"/>
    </source>
</evidence>
<sequence>MLSTINKYPFFDLSDLNIENEFNPKIYQKLKPVKTGNLVPDIDLVSDYKRWKNFHNGAPTQGQFSWKQLYGKPLTIAFYSIHWGDRGIEQLKRLNVIHNEIKANGGNLLVFTNDVNEEQLARISWEHSLTLNFYHDVANKIAAKFRIYSEKDPTWNTYSGIDVNIPLLALYVIDTDRHIAYHYIDRDMETNFRTDDVITAVYESALIEVQKRSA</sequence>
<evidence type="ECO:0000259" key="1">
    <source>
        <dbReference type="Pfam" id="PF00578"/>
    </source>
</evidence>
<reference evidence="3" key="1">
    <citation type="journal article" date="2019" name="Int. J. Syst. Evol. Microbiol.">
        <title>The Global Catalogue of Microorganisms (GCM) 10K type strain sequencing project: providing services to taxonomists for standard genome sequencing and annotation.</title>
        <authorList>
            <consortium name="The Broad Institute Genomics Platform"/>
            <consortium name="The Broad Institute Genome Sequencing Center for Infectious Disease"/>
            <person name="Wu L."/>
            <person name="Ma J."/>
        </authorList>
    </citation>
    <scope>NUCLEOTIDE SEQUENCE [LARGE SCALE GENOMIC DNA]</scope>
    <source>
        <strain evidence="3">KCTC 22437</strain>
    </source>
</reference>
<dbReference type="Gene3D" id="3.40.30.10">
    <property type="entry name" value="Glutaredoxin"/>
    <property type="match status" value="1"/>
</dbReference>
<dbReference type="Pfam" id="PF00578">
    <property type="entry name" value="AhpC-TSA"/>
    <property type="match status" value="1"/>
</dbReference>
<feature type="domain" description="Alkyl hydroperoxide reductase subunit C/ Thiol specific antioxidant" evidence="1">
    <location>
        <begin position="59"/>
        <end position="181"/>
    </location>
</feature>
<accession>A0ABW5Y951</accession>
<keyword evidence="3" id="KW-1185">Reference proteome</keyword>
<organism evidence="2 3">
    <name type="scientific">Mucilaginibacter ximonensis</name>
    <dbReference type="NCBI Taxonomy" id="538021"/>
    <lineage>
        <taxon>Bacteria</taxon>
        <taxon>Pseudomonadati</taxon>
        <taxon>Bacteroidota</taxon>
        <taxon>Sphingobacteriia</taxon>
        <taxon>Sphingobacteriales</taxon>
        <taxon>Sphingobacteriaceae</taxon>
        <taxon>Mucilaginibacter</taxon>
    </lineage>
</organism>
<name>A0ABW5Y951_9SPHI</name>
<dbReference type="EMBL" id="JBHUPD010000001">
    <property type="protein sequence ID" value="MFD2871795.1"/>
    <property type="molecule type" value="Genomic_DNA"/>
</dbReference>
<dbReference type="InterPro" id="IPR000866">
    <property type="entry name" value="AhpC/TSA"/>
</dbReference>
<gene>
    <name evidence="2" type="ORF">ACFS5N_04910</name>
</gene>
<protein>
    <submittedName>
        <fullName evidence="2">Redoxin domain-containing protein</fullName>
    </submittedName>
</protein>
<dbReference type="InterPro" id="IPR036249">
    <property type="entry name" value="Thioredoxin-like_sf"/>
</dbReference>
<evidence type="ECO:0000313" key="2">
    <source>
        <dbReference type="EMBL" id="MFD2871795.1"/>
    </source>
</evidence>
<proteinExistence type="predicted"/>
<dbReference type="Proteomes" id="UP001597557">
    <property type="component" value="Unassembled WGS sequence"/>
</dbReference>
<dbReference type="RefSeq" id="WP_377182821.1">
    <property type="nucleotide sequence ID" value="NZ_JBHUPD010000001.1"/>
</dbReference>
<comment type="caution">
    <text evidence="2">The sequence shown here is derived from an EMBL/GenBank/DDBJ whole genome shotgun (WGS) entry which is preliminary data.</text>
</comment>